<evidence type="ECO:0000313" key="8">
    <source>
        <dbReference type="Proteomes" id="UP000663829"/>
    </source>
</evidence>
<sequence>MQSELVLITLKQWSLIILYNLFLFSILSTLSFGKPLIKSDVYPFNYSKQSIITCYSNTLSSVNYMQLTAVTGKWEVDKKFQINEVNVKANGSIKLIIHQKFNYSTLIQPVECEVKYLNNSVISSYLNVYHVVEIPQKAFFSIIIDTGKSITISCITYGTNVSLLWDFSKDGKSYRTNLPDGVQFRPKYIVNDALYIEKVSYDIYRGYYRCNGSNIIENKINKDFVNNFLRVRKNGTWIPILIALLCICACVATLILYSEYYQPKTNVTGINNTKESVVYETEKQSMNCHSDKEVQLPPDLNVSIKRQSNIVSNIYDYSNKPSKKFPSPTVELKQSSVSELFEKDADESRRKIDHQQQQPPSKLRHPATKTPLYNVVDGSIKNSDIRHRLTITDDDILLESNSSFLDQSQQFPLVSSILSDKTTFARRSNPSTASHPLTFILGNPFTSSNVRPIDTHVNRRRLTNNPSY</sequence>
<feature type="transmembrane region" description="Helical" evidence="2">
    <location>
        <begin position="12"/>
        <end position="32"/>
    </location>
</feature>
<evidence type="ECO:0000256" key="2">
    <source>
        <dbReference type="SAM" id="Phobius"/>
    </source>
</evidence>
<proteinExistence type="predicted"/>
<keyword evidence="2" id="KW-1133">Transmembrane helix</keyword>
<evidence type="ECO:0000313" key="4">
    <source>
        <dbReference type="EMBL" id="CAF0919031.1"/>
    </source>
</evidence>
<evidence type="ECO:0000313" key="5">
    <source>
        <dbReference type="EMBL" id="CAF0973352.1"/>
    </source>
</evidence>
<dbReference type="EMBL" id="CAJOBC010001787">
    <property type="protein sequence ID" value="CAF3698703.1"/>
    <property type="molecule type" value="Genomic_DNA"/>
</dbReference>
<keyword evidence="2" id="KW-0472">Membrane</keyword>
<accession>A0A814AS65</accession>
<organism evidence="4 8">
    <name type="scientific">Didymodactylos carnosus</name>
    <dbReference type="NCBI Taxonomy" id="1234261"/>
    <lineage>
        <taxon>Eukaryota</taxon>
        <taxon>Metazoa</taxon>
        <taxon>Spiralia</taxon>
        <taxon>Gnathifera</taxon>
        <taxon>Rotifera</taxon>
        <taxon>Eurotatoria</taxon>
        <taxon>Bdelloidea</taxon>
        <taxon>Philodinida</taxon>
        <taxon>Philodinidae</taxon>
        <taxon>Didymodactylos</taxon>
    </lineage>
</organism>
<feature type="region of interest" description="Disordered" evidence="1">
    <location>
        <begin position="343"/>
        <end position="368"/>
    </location>
</feature>
<evidence type="ECO:0000313" key="6">
    <source>
        <dbReference type="EMBL" id="CAF3698703.1"/>
    </source>
</evidence>
<dbReference type="InterPro" id="IPR007110">
    <property type="entry name" value="Ig-like_dom"/>
</dbReference>
<feature type="transmembrane region" description="Helical" evidence="2">
    <location>
        <begin position="237"/>
        <end position="257"/>
    </location>
</feature>
<dbReference type="OrthoDB" id="10009852at2759"/>
<dbReference type="EMBL" id="CAJNOQ010001787">
    <property type="protein sequence ID" value="CAF0919031.1"/>
    <property type="molecule type" value="Genomic_DNA"/>
</dbReference>
<dbReference type="PROSITE" id="PS50835">
    <property type="entry name" value="IG_LIKE"/>
    <property type="match status" value="1"/>
</dbReference>
<dbReference type="EMBL" id="CAJNOK010005468">
    <property type="protein sequence ID" value="CAF0973352.1"/>
    <property type="molecule type" value="Genomic_DNA"/>
</dbReference>
<dbReference type="Proteomes" id="UP000681722">
    <property type="component" value="Unassembled WGS sequence"/>
</dbReference>
<feature type="compositionally biased region" description="Basic and acidic residues" evidence="1">
    <location>
        <begin position="343"/>
        <end position="354"/>
    </location>
</feature>
<protein>
    <recommendedName>
        <fullName evidence="3">Ig-like domain-containing protein</fullName>
    </recommendedName>
</protein>
<evidence type="ECO:0000256" key="1">
    <source>
        <dbReference type="SAM" id="MobiDB-lite"/>
    </source>
</evidence>
<keyword evidence="2" id="KW-0812">Transmembrane</keyword>
<dbReference type="Proteomes" id="UP000682733">
    <property type="component" value="Unassembled WGS sequence"/>
</dbReference>
<feature type="domain" description="Ig-like" evidence="3">
    <location>
        <begin position="135"/>
        <end position="221"/>
    </location>
</feature>
<reference evidence="4" key="1">
    <citation type="submission" date="2021-02" db="EMBL/GenBank/DDBJ databases">
        <authorList>
            <person name="Nowell W R."/>
        </authorList>
    </citation>
    <scope>NUCLEOTIDE SEQUENCE</scope>
</reference>
<evidence type="ECO:0000313" key="7">
    <source>
        <dbReference type="EMBL" id="CAF3744503.1"/>
    </source>
</evidence>
<comment type="caution">
    <text evidence="4">The sequence shown here is derived from an EMBL/GenBank/DDBJ whole genome shotgun (WGS) entry which is preliminary data.</text>
</comment>
<dbReference type="EMBL" id="CAJOBA010005473">
    <property type="protein sequence ID" value="CAF3744503.1"/>
    <property type="molecule type" value="Genomic_DNA"/>
</dbReference>
<name>A0A814AS65_9BILA</name>
<dbReference type="AlphaFoldDB" id="A0A814AS65"/>
<dbReference type="Proteomes" id="UP000663829">
    <property type="component" value="Unassembled WGS sequence"/>
</dbReference>
<evidence type="ECO:0000259" key="3">
    <source>
        <dbReference type="PROSITE" id="PS50835"/>
    </source>
</evidence>
<gene>
    <name evidence="4" type="ORF">GPM918_LOCUS9551</name>
    <name evidence="5" type="ORF">OVA965_LOCUS13215</name>
    <name evidence="6" type="ORF">SRO942_LOCUS9552</name>
    <name evidence="7" type="ORF">TMI583_LOCUS13214</name>
</gene>
<dbReference type="Proteomes" id="UP000677228">
    <property type="component" value="Unassembled WGS sequence"/>
</dbReference>
<keyword evidence="8" id="KW-1185">Reference proteome</keyword>